<sequence>MQAIYENEPIDGSAKERPEPVQAHFGGRSSTAPGSRMRAFVVGLSALLAGCPSGRIEAADRWHLLAAEAARLTSTFAGMAWGRRMLPAHDRFRSEVYRSCAAQAGQAGIARFRAVAVIDEAGTVKEYRVNPGTPDMACFPADGRPQISCAAERAVL</sequence>
<evidence type="ECO:0000256" key="1">
    <source>
        <dbReference type="SAM" id="MobiDB-lite"/>
    </source>
</evidence>
<organism evidence="2 3">
    <name type="scientific">Lysobacter firmicutimachus</name>
    <dbReference type="NCBI Taxonomy" id="1792846"/>
    <lineage>
        <taxon>Bacteria</taxon>
        <taxon>Pseudomonadati</taxon>
        <taxon>Pseudomonadota</taxon>
        <taxon>Gammaproteobacteria</taxon>
        <taxon>Lysobacterales</taxon>
        <taxon>Lysobacteraceae</taxon>
        <taxon>Lysobacter</taxon>
    </lineage>
</organism>
<dbReference type="RefSeq" id="WP_141233526.1">
    <property type="nucleotide sequence ID" value="NZ_JBANDL010000002.1"/>
</dbReference>
<name>A0ABU8D727_9GAMM</name>
<proteinExistence type="predicted"/>
<accession>A0ABU8D727</accession>
<gene>
    <name evidence="2" type="ORF">V2J18_19175</name>
</gene>
<dbReference type="Proteomes" id="UP001387215">
    <property type="component" value="Unassembled WGS sequence"/>
</dbReference>
<comment type="caution">
    <text evidence="2">The sequence shown here is derived from an EMBL/GenBank/DDBJ whole genome shotgun (WGS) entry which is preliminary data.</text>
</comment>
<feature type="region of interest" description="Disordered" evidence="1">
    <location>
        <begin position="1"/>
        <end position="32"/>
    </location>
</feature>
<keyword evidence="3" id="KW-1185">Reference proteome</keyword>
<protein>
    <submittedName>
        <fullName evidence="2">Uncharacterized protein</fullName>
    </submittedName>
</protein>
<dbReference type="EMBL" id="JBANDL010000002">
    <property type="protein sequence ID" value="MEI2456782.1"/>
    <property type="molecule type" value="Genomic_DNA"/>
</dbReference>
<evidence type="ECO:0000313" key="3">
    <source>
        <dbReference type="Proteomes" id="UP001387215"/>
    </source>
</evidence>
<reference evidence="2 3" key="1">
    <citation type="submission" date="2024-02" db="EMBL/GenBank/DDBJ databases">
        <title>Lysobacter Genome Sequencing and Mining.</title>
        <authorList>
            <person name="Bierman J."/>
            <person name="Walker M.C."/>
        </authorList>
    </citation>
    <scope>NUCLEOTIDE SEQUENCE [LARGE SCALE GENOMIC DNA]</scope>
    <source>
        <strain evidence="2 3">PB6250</strain>
    </source>
</reference>
<evidence type="ECO:0000313" key="2">
    <source>
        <dbReference type="EMBL" id="MEI2456782.1"/>
    </source>
</evidence>